<evidence type="ECO:0000256" key="2">
    <source>
        <dbReference type="ARBA" id="ARBA00022679"/>
    </source>
</evidence>
<evidence type="ECO:0000313" key="7">
    <source>
        <dbReference type="RefSeq" id="XP_024889581.1"/>
    </source>
</evidence>
<reference evidence="6 7" key="1">
    <citation type="submission" date="2025-04" db="UniProtKB">
        <authorList>
            <consortium name="RefSeq"/>
        </authorList>
    </citation>
    <scope>IDENTIFICATION</scope>
    <source>
        <tissue evidence="6 7">Whole body</tissue>
    </source>
</reference>
<comment type="similarity">
    <text evidence="1">Belongs to the acetyltransferase family.</text>
</comment>
<dbReference type="CDD" id="cd04301">
    <property type="entry name" value="NAT_SF"/>
    <property type="match status" value="1"/>
</dbReference>
<dbReference type="InterPro" id="IPR016181">
    <property type="entry name" value="Acyl_CoA_acyltransferase"/>
</dbReference>
<name>A0A6J1Q941_9HYME</name>
<gene>
    <name evidence="6" type="primary">LOC112458668</name>
    <name evidence="7" type="synonym">LOC112465984</name>
</gene>
<keyword evidence="3" id="KW-0012">Acyltransferase</keyword>
<dbReference type="Gene3D" id="3.40.630.30">
    <property type="match status" value="1"/>
</dbReference>
<keyword evidence="2" id="KW-0808">Transferase</keyword>
<protein>
    <submittedName>
        <fullName evidence="6 7">Diamine acetyltransferase 2-like</fullName>
    </submittedName>
</protein>
<feature type="domain" description="N-acetyltransferase" evidence="4">
    <location>
        <begin position="1"/>
        <end position="83"/>
    </location>
</feature>
<dbReference type="SUPFAM" id="SSF55729">
    <property type="entry name" value="Acyl-CoA N-acyltransferases (Nat)"/>
    <property type="match status" value="1"/>
</dbReference>
<dbReference type="InterPro" id="IPR000182">
    <property type="entry name" value="GNAT_dom"/>
</dbReference>
<dbReference type="Proteomes" id="UP000504618">
    <property type="component" value="Unplaced"/>
</dbReference>
<dbReference type="PANTHER" id="PTHR10545:SF29">
    <property type="entry name" value="GH14572P-RELATED"/>
    <property type="match status" value="1"/>
</dbReference>
<evidence type="ECO:0000313" key="6">
    <source>
        <dbReference type="RefSeq" id="XP_024878188.1"/>
    </source>
</evidence>
<proteinExistence type="inferred from homology"/>
<dbReference type="AlphaFoldDB" id="A0A6J1Q941"/>
<dbReference type="GeneID" id="112458668"/>
<accession>A0A6J1Q941</accession>
<keyword evidence="5" id="KW-1185">Reference proteome</keyword>
<dbReference type="PROSITE" id="PS51186">
    <property type="entry name" value="GNAT"/>
    <property type="match status" value="1"/>
</dbReference>
<evidence type="ECO:0000259" key="4">
    <source>
        <dbReference type="PROSITE" id="PS51186"/>
    </source>
</evidence>
<dbReference type="PANTHER" id="PTHR10545">
    <property type="entry name" value="DIAMINE N-ACETYLTRANSFERASE"/>
    <property type="match status" value="1"/>
</dbReference>
<dbReference type="OrthoDB" id="7305308at2759"/>
<evidence type="ECO:0000256" key="1">
    <source>
        <dbReference type="ARBA" id="ARBA00008694"/>
    </source>
</evidence>
<dbReference type="RefSeq" id="XP_024878188.1">
    <property type="nucleotide sequence ID" value="XM_025022420.1"/>
</dbReference>
<dbReference type="GO" id="GO:0008080">
    <property type="term" value="F:N-acetyltransferase activity"/>
    <property type="evidence" value="ECO:0007669"/>
    <property type="project" value="UniProtKB-ARBA"/>
</dbReference>
<organism evidence="5 6">
    <name type="scientific">Temnothorax curvispinosus</name>
    <dbReference type="NCBI Taxonomy" id="300111"/>
    <lineage>
        <taxon>Eukaryota</taxon>
        <taxon>Metazoa</taxon>
        <taxon>Ecdysozoa</taxon>
        <taxon>Arthropoda</taxon>
        <taxon>Hexapoda</taxon>
        <taxon>Insecta</taxon>
        <taxon>Pterygota</taxon>
        <taxon>Neoptera</taxon>
        <taxon>Endopterygota</taxon>
        <taxon>Hymenoptera</taxon>
        <taxon>Apocrita</taxon>
        <taxon>Aculeata</taxon>
        <taxon>Formicoidea</taxon>
        <taxon>Formicidae</taxon>
        <taxon>Myrmicinae</taxon>
        <taxon>Temnothorax</taxon>
    </lineage>
</organism>
<dbReference type="RefSeq" id="XP_024889581.1">
    <property type="nucleotide sequence ID" value="XM_025033813.1"/>
</dbReference>
<evidence type="ECO:0000256" key="3">
    <source>
        <dbReference type="ARBA" id="ARBA00023315"/>
    </source>
</evidence>
<sequence>MCLEDIYVTPDFRGKHVGSMLIKSVAKEAVENGCHKMDFVVLNWNPAQEFYKRLGAVDATVKYQGHCFRFSEEDLKKIASDCE</sequence>
<dbReference type="Pfam" id="PF00583">
    <property type="entry name" value="Acetyltransf_1"/>
    <property type="match status" value="1"/>
</dbReference>
<dbReference type="InterPro" id="IPR051016">
    <property type="entry name" value="Diverse_Substrate_AcTransf"/>
</dbReference>
<evidence type="ECO:0000313" key="5">
    <source>
        <dbReference type="Proteomes" id="UP000504618"/>
    </source>
</evidence>